<comment type="pathway">
    <text evidence="4">Glycan metabolism; heparan sulfate biosynthesis.</text>
</comment>
<dbReference type="GO" id="GO:0015012">
    <property type="term" value="P:heparan sulfate proteoglycan biosynthetic process"/>
    <property type="evidence" value="ECO:0007669"/>
    <property type="project" value="InterPro"/>
</dbReference>
<sequence>MSAALRVWVPDASGATVSFFRELQPVSRRLFTATLALEERYIYGSVLGCETMSLHVCLRCREAGMMRCLAARVHYKTLIVICALLSLLTVLLWNKCSSEKALRFLPRHPQPPPSAKIDSPPQQPQPPEPPPVVGGVRYEEIDCLVNDEVTIKGRREGSEVYMPFSWMEKYFEVYGKVVQYDGYDRFEFSHSYSKVYSQREPYHPSGVFMSFEGYNVEVRDRVKCISGVEGVPLSTQWGPQGYFYAIQIAQYGLSHYSKNLTERPPHVELYDTAEERDSRSSAWTVPKGCVLTRVYDQSRATAVRQFSAPENSEGVSLALGNTKDFIISFDLKFVTNGSISVVMETTEKGPSFVIHYVTTSQLISFKDRDITYGLGPRTAWTTVTRDLLTDLRKGIGLSNTKAVKATKTMPRRVVKLVLHGHGAIDNITISTTSHMAAFFAASDWLVRNQDERGGWPIMVTRKLGEGFRALEPGWYSAMAQGQAMSTLVRAYLMTKDDAYLKAALRATGPYKLPSEQHGVRAVFMNKYDWYEEYPTIPSSFVLNGFIYSLIGLYDLAQTAGEKLGRDAGQLYSRGMESLKVMLPLYDTGSGTIYDLRHYILGTAPNLARWDYHTTHINQLQLLATIDNSPVFRDFVKRWKSYLKGGRAKHN</sequence>
<dbReference type="InterPro" id="IPR010598">
    <property type="entry name" value="C5-epim_C"/>
</dbReference>
<protein>
    <recommendedName>
        <fullName evidence="6">heparosan-N-sulfate-glucuronate 5-epimerase</fullName>
        <ecNumber evidence="6">5.1.3.17</ecNumber>
    </recommendedName>
</protein>
<dbReference type="OrthoDB" id="5914444at2759"/>
<dbReference type="EMBL" id="SRMA01027312">
    <property type="protein sequence ID" value="TRY55693.1"/>
    <property type="molecule type" value="Genomic_DNA"/>
</dbReference>
<dbReference type="InterPro" id="IPR039721">
    <property type="entry name" value="C5-epimerase"/>
</dbReference>
<evidence type="ECO:0000256" key="4">
    <source>
        <dbReference type="ARBA" id="ARBA00005093"/>
    </source>
</evidence>
<dbReference type="PANTHER" id="PTHR13174:SF3">
    <property type="entry name" value="D-GLUCURONYL C5-EPIMERASE"/>
    <property type="match status" value="1"/>
</dbReference>
<evidence type="ECO:0000256" key="9">
    <source>
        <dbReference type="ARBA" id="ARBA00022989"/>
    </source>
</evidence>
<reference evidence="17 18" key="1">
    <citation type="journal article" date="2019" name="Sci. Data">
        <title>Hybrid genome assembly and annotation of Danionella translucida.</title>
        <authorList>
            <person name="Kadobianskyi M."/>
            <person name="Schulze L."/>
            <person name="Schuelke M."/>
            <person name="Judkewitz B."/>
        </authorList>
    </citation>
    <scope>NUCLEOTIDE SEQUENCE [LARGE SCALE GENOMIC DNA]</scope>
    <source>
        <strain evidence="17 18">Bolton</strain>
    </source>
</reference>
<keyword evidence="7 14" id="KW-0812">Transmembrane</keyword>
<evidence type="ECO:0000256" key="10">
    <source>
        <dbReference type="ARBA" id="ARBA00023136"/>
    </source>
</evidence>
<keyword evidence="8" id="KW-0735">Signal-anchor</keyword>
<dbReference type="GO" id="GO:0005794">
    <property type="term" value="C:Golgi apparatus"/>
    <property type="evidence" value="ECO:0007669"/>
    <property type="project" value="TreeGrafter"/>
</dbReference>
<keyword evidence="9 14" id="KW-1133">Transmembrane helix</keyword>
<evidence type="ECO:0000256" key="2">
    <source>
        <dbReference type="ARBA" id="ARBA00004606"/>
    </source>
</evidence>
<gene>
    <name evidence="17" type="ORF">DNTS_010274</name>
</gene>
<proteinExistence type="inferred from homology"/>
<dbReference type="PANTHER" id="PTHR13174">
    <property type="entry name" value="D-GLUCURONYL C5-EPIMERASE"/>
    <property type="match status" value="1"/>
</dbReference>
<dbReference type="EC" id="5.1.3.17" evidence="6"/>
<dbReference type="STRING" id="623744.A0A553MR91"/>
<evidence type="ECO:0000256" key="7">
    <source>
        <dbReference type="ARBA" id="ARBA00022692"/>
    </source>
</evidence>
<keyword evidence="18" id="KW-1185">Reference proteome</keyword>
<feature type="transmembrane region" description="Helical" evidence="14">
    <location>
        <begin position="75"/>
        <end position="93"/>
    </location>
</feature>
<comment type="subcellular location">
    <subcellularLocation>
        <location evidence="12">Endomembrane system</location>
        <topology evidence="12">Single-pass membrane protein</topology>
    </subcellularLocation>
    <subcellularLocation>
        <location evidence="2">Membrane</location>
        <topology evidence="2">Single-pass type II membrane protein</topology>
    </subcellularLocation>
</comment>
<evidence type="ECO:0000259" key="15">
    <source>
        <dbReference type="Pfam" id="PF06662"/>
    </source>
</evidence>
<comment type="similarity">
    <text evidence="5">Belongs to the D-glucuronyl C5-epimerase family.</text>
</comment>
<evidence type="ECO:0000256" key="6">
    <source>
        <dbReference type="ARBA" id="ARBA00012087"/>
    </source>
</evidence>
<dbReference type="AlphaFoldDB" id="A0A553MR91"/>
<evidence type="ECO:0000259" key="16">
    <source>
        <dbReference type="Pfam" id="PF21174"/>
    </source>
</evidence>
<dbReference type="Pfam" id="PF06662">
    <property type="entry name" value="C5-epim_C"/>
    <property type="match status" value="1"/>
</dbReference>
<evidence type="ECO:0000256" key="5">
    <source>
        <dbReference type="ARBA" id="ARBA00005584"/>
    </source>
</evidence>
<organism evidence="17 18">
    <name type="scientific">Danionella cerebrum</name>
    <dbReference type="NCBI Taxonomy" id="2873325"/>
    <lineage>
        <taxon>Eukaryota</taxon>
        <taxon>Metazoa</taxon>
        <taxon>Chordata</taxon>
        <taxon>Craniata</taxon>
        <taxon>Vertebrata</taxon>
        <taxon>Euteleostomi</taxon>
        <taxon>Actinopterygii</taxon>
        <taxon>Neopterygii</taxon>
        <taxon>Teleostei</taxon>
        <taxon>Ostariophysi</taxon>
        <taxon>Cypriniformes</taxon>
        <taxon>Danionidae</taxon>
        <taxon>Danioninae</taxon>
        <taxon>Danionella</taxon>
    </lineage>
</organism>
<dbReference type="GO" id="GO:0047464">
    <property type="term" value="F:heparosan-N-sulfate-glucuronate 5-epimerase activity"/>
    <property type="evidence" value="ECO:0007669"/>
    <property type="project" value="UniProtKB-EC"/>
</dbReference>
<evidence type="ECO:0000256" key="14">
    <source>
        <dbReference type="SAM" id="Phobius"/>
    </source>
</evidence>
<name>A0A553MR91_9TELE</name>
<keyword evidence="10 14" id="KW-0472">Membrane</keyword>
<evidence type="ECO:0000313" key="17">
    <source>
        <dbReference type="EMBL" id="TRY55693.1"/>
    </source>
</evidence>
<dbReference type="Pfam" id="PF21174">
    <property type="entry name" value="Glce_b_sandwich"/>
    <property type="match status" value="1"/>
</dbReference>
<dbReference type="UniPathway" id="UPA00862"/>
<evidence type="ECO:0000256" key="8">
    <source>
        <dbReference type="ARBA" id="ARBA00022968"/>
    </source>
</evidence>
<keyword evidence="11" id="KW-0413">Isomerase</keyword>
<dbReference type="Proteomes" id="UP000316079">
    <property type="component" value="Unassembled WGS sequence"/>
</dbReference>
<evidence type="ECO:0000256" key="1">
    <source>
        <dbReference type="ARBA" id="ARBA00000434"/>
    </source>
</evidence>
<feature type="domain" description="D-glucuronyl C5-epimerase C-terminal" evidence="15">
    <location>
        <begin position="449"/>
        <end position="640"/>
    </location>
</feature>
<comment type="caution">
    <text evidence="17">The sequence shown here is derived from an EMBL/GenBank/DDBJ whole genome shotgun (WGS) entry which is preliminary data.</text>
</comment>
<evidence type="ECO:0000313" key="18">
    <source>
        <dbReference type="Proteomes" id="UP000316079"/>
    </source>
</evidence>
<evidence type="ECO:0000256" key="12">
    <source>
        <dbReference type="ARBA" id="ARBA00037847"/>
    </source>
</evidence>
<evidence type="ECO:0000256" key="3">
    <source>
        <dbReference type="ARBA" id="ARBA00004841"/>
    </source>
</evidence>
<comment type="catalytic activity">
    <reaction evidence="1">
        <text>[heparosan-N-sulfate](n) = [heparan-N-sulfate](n)</text>
        <dbReference type="Rhea" id="RHEA:20197"/>
        <dbReference type="Rhea" id="RHEA-COMP:9556"/>
        <dbReference type="Rhea" id="RHEA-COMP:9557"/>
        <dbReference type="ChEBI" id="CHEBI:58041"/>
        <dbReference type="ChEBI" id="CHEBI:58287"/>
        <dbReference type="EC" id="5.1.3.17"/>
    </reaction>
</comment>
<accession>A0A553MR91</accession>
<evidence type="ECO:0000256" key="13">
    <source>
        <dbReference type="SAM" id="MobiDB-lite"/>
    </source>
</evidence>
<dbReference type="InterPro" id="IPR059154">
    <property type="entry name" value="Glce_b_sandwich"/>
</dbReference>
<feature type="region of interest" description="Disordered" evidence="13">
    <location>
        <begin position="110"/>
        <end position="131"/>
    </location>
</feature>
<feature type="domain" description="D-glucuronyl C5-epimerase beta-sandwich" evidence="16">
    <location>
        <begin position="301"/>
        <end position="421"/>
    </location>
</feature>
<comment type="pathway">
    <text evidence="3">Glycan metabolism; heparin biosynthesis.</text>
</comment>
<dbReference type="GO" id="GO:0030210">
    <property type="term" value="P:heparin proteoglycan biosynthetic process"/>
    <property type="evidence" value="ECO:0007669"/>
    <property type="project" value="UniProtKB-UniPathway"/>
</dbReference>
<feature type="compositionally biased region" description="Pro residues" evidence="13">
    <location>
        <begin position="121"/>
        <end position="131"/>
    </location>
</feature>
<evidence type="ECO:0000256" key="11">
    <source>
        <dbReference type="ARBA" id="ARBA00023235"/>
    </source>
</evidence>